<dbReference type="Proteomes" id="UP000595577">
    <property type="component" value="Chromosome"/>
</dbReference>
<gene>
    <name evidence="1" type="ORF">I6H56_11465</name>
</gene>
<organism evidence="1 2">
    <name type="scientific">Fusobacterium canifelinum</name>
    <dbReference type="NCBI Taxonomy" id="285729"/>
    <lineage>
        <taxon>Bacteria</taxon>
        <taxon>Fusobacteriati</taxon>
        <taxon>Fusobacteriota</taxon>
        <taxon>Fusobacteriia</taxon>
        <taxon>Fusobacteriales</taxon>
        <taxon>Fusobacteriaceae</taxon>
        <taxon>Fusobacterium</taxon>
    </lineage>
</organism>
<sequence length="52" mass="5971">MQTINRVLINSVTIDSASNGILDNLILKFKENEYLKIENSSSRKSSKREEEN</sequence>
<accession>A0A7T4FNS8</accession>
<dbReference type="AlphaFoldDB" id="A0A7T4FNS8"/>
<proteinExistence type="predicted"/>
<evidence type="ECO:0000313" key="2">
    <source>
        <dbReference type="Proteomes" id="UP000595577"/>
    </source>
</evidence>
<dbReference type="RefSeq" id="WP_198480612.1">
    <property type="nucleotide sequence ID" value="NZ_CP066022.1"/>
</dbReference>
<reference evidence="1 2" key="1">
    <citation type="submission" date="2020-12" db="EMBL/GenBank/DDBJ databases">
        <title>FDA dAtabase for Regulatory Grade micrObial Sequences (FDA-ARGOS): Supporting development and validation of Infectious Disease Dx tests.</title>
        <authorList>
            <person name="Sproer C."/>
            <person name="Gronow S."/>
            <person name="Severitt S."/>
            <person name="Schroder I."/>
            <person name="Tallon L."/>
            <person name="Sadzewicz L."/>
            <person name="Zhao X."/>
            <person name="Boylan J."/>
            <person name="Ott S."/>
            <person name="Bowen H."/>
            <person name="Vavikolanu K."/>
            <person name="Mehta A."/>
            <person name="Aluvathingal J."/>
            <person name="Nadendla S."/>
            <person name="Lowell S."/>
            <person name="Myers T."/>
            <person name="Yan Y."/>
            <person name="Sichtig H."/>
        </authorList>
    </citation>
    <scope>NUCLEOTIDE SEQUENCE [LARGE SCALE GENOMIC DNA]</scope>
    <source>
        <strain evidence="1 2">FDAARGOS_999</strain>
    </source>
</reference>
<protein>
    <submittedName>
        <fullName evidence="1">Uncharacterized protein</fullName>
    </submittedName>
</protein>
<evidence type="ECO:0000313" key="1">
    <source>
        <dbReference type="EMBL" id="QQB73902.1"/>
    </source>
</evidence>
<name>A0A7T4FNS8_9FUSO</name>
<dbReference type="EMBL" id="CP066022">
    <property type="protein sequence ID" value="QQB73902.1"/>
    <property type="molecule type" value="Genomic_DNA"/>
</dbReference>